<accession>A0ABU6YV26</accession>
<comment type="caution">
    <text evidence="1">The sequence shown here is derived from an EMBL/GenBank/DDBJ whole genome shotgun (WGS) entry which is preliminary data.</text>
</comment>
<gene>
    <name evidence="1" type="ORF">PIB30_083474</name>
</gene>
<sequence length="111" mass="12613">MFSWLGALCCDELDYDGIRTNAVPPLVCAESSLWLVWAQHCFNGSETLGSLLWQPSEVRFLCFPPCLRPIRTDSRIQPPTRSFLVVVREVIFCQECYLVAAASLCFYTSQK</sequence>
<protein>
    <submittedName>
        <fullName evidence="1">Uncharacterized protein</fullName>
    </submittedName>
</protein>
<dbReference type="Proteomes" id="UP001341840">
    <property type="component" value="Unassembled WGS sequence"/>
</dbReference>
<evidence type="ECO:0000313" key="1">
    <source>
        <dbReference type="EMBL" id="MED6212453.1"/>
    </source>
</evidence>
<organism evidence="1 2">
    <name type="scientific">Stylosanthes scabra</name>
    <dbReference type="NCBI Taxonomy" id="79078"/>
    <lineage>
        <taxon>Eukaryota</taxon>
        <taxon>Viridiplantae</taxon>
        <taxon>Streptophyta</taxon>
        <taxon>Embryophyta</taxon>
        <taxon>Tracheophyta</taxon>
        <taxon>Spermatophyta</taxon>
        <taxon>Magnoliopsida</taxon>
        <taxon>eudicotyledons</taxon>
        <taxon>Gunneridae</taxon>
        <taxon>Pentapetalae</taxon>
        <taxon>rosids</taxon>
        <taxon>fabids</taxon>
        <taxon>Fabales</taxon>
        <taxon>Fabaceae</taxon>
        <taxon>Papilionoideae</taxon>
        <taxon>50 kb inversion clade</taxon>
        <taxon>dalbergioids sensu lato</taxon>
        <taxon>Dalbergieae</taxon>
        <taxon>Pterocarpus clade</taxon>
        <taxon>Stylosanthes</taxon>
    </lineage>
</organism>
<name>A0ABU6YV26_9FABA</name>
<proteinExistence type="predicted"/>
<dbReference type="EMBL" id="JASCZI010242976">
    <property type="protein sequence ID" value="MED6212453.1"/>
    <property type="molecule type" value="Genomic_DNA"/>
</dbReference>
<keyword evidence="2" id="KW-1185">Reference proteome</keyword>
<evidence type="ECO:0000313" key="2">
    <source>
        <dbReference type="Proteomes" id="UP001341840"/>
    </source>
</evidence>
<reference evidence="1 2" key="1">
    <citation type="journal article" date="2023" name="Plants (Basel)">
        <title>Bridging the Gap: Combining Genomics and Transcriptomics Approaches to Understand Stylosanthes scabra, an Orphan Legume from the Brazilian Caatinga.</title>
        <authorList>
            <person name="Ferreira-Neto J.R.C."/>
            <person name="da Silva M.D."/>
            <person name="Binneck E."/>
            <person name="de Melo N.F."/>
            <person name="da Silva R.H."/>
            <person name="de Melo A.L.T.M."/>
            <person name="Pandolfi V."/>
            <person name="Bustamante F.O."/>
            <person name="Brasileiro-Vidal A.C."/>
            <person name="Benko-Iseppon A.M."/>
        </authorList>
    </citation>
    <scope>NUCLEOTIDE SEQUENCE [LARGE SCALE GENOMIC DNA]</scope>
    <source>
        <tissue evidence="1">Leaves</tissue>
    </source>
</reference>